<dbReference type="EMBL" id="AP012057">
    <property type="protein sequence ID" value="BAN04530.1"/>
    <property type="molecule type" value="Genomic_DNA"/>
</dbReference>
<dbReference type="InterPro" id="IPR051332">
    <property type="entry name" value="Fosfomycin_Res_Enzymes"/>
</dbReference>
<dbReference type="RefSeq" id="WP_015443777.1">
    <property type="nucleotide sequence ID" value="NC_020520.1"/>
</dbReference>
<protein>
    <recommendedName>
        <fullName evidence="1">VOC domain-containing protein</fullName>
    </recommendedName>
</protein>
<dbReference type="PROSITE" id="PS51819">
    <property type="entry name" value="VOC"/>
    <property type="match status" value="1"/>
</dbReference>
<dbReference type="PANTHER" id="PTHR36113:SF3">
    <property type="entry name" value="SLL5075 PROTEIN"/>
    <property type="match status" value="1"/>
</dbReference>
<dbReference type="KEGG" id="aym:YM304_42160"/>
<name>A0A6C7EDS5_ILUCY</name>
<proteinExistence type="predicted"/>
<evidence type="ECO:0000313" key="2">
    <source>
        <dbReference type="EMBL" id="BAN04530.1"/>
    </source>
</evidence>
<organism evidence="2 3">
    <name type="scientific">Ilumatobacter coccineus (strain NBRC 103263 / KCTC 29153 / YM16-304)</name>
    <dbReference type="NCBI Taxonomy" id="1313172"/>
    <lineage>
        <taxon>Bacteria</taxon>
        <taxon>Bacillati</taxon>
        <taxon>Actinomycetota</taxon>
        <taxon>Acidimicrobiia</taxon>
        <taxon>Acidimicrobiales</taxon>
        <taxon>Ilumatobacteraceae</taxon>
        <taxon>Ilumatobacter</taxon>
    </lineage>
</organism>
<sequence length="151" mass="16760">MNRPPQSLLTHIALPVRDLAATLAFYEKYTTLVNIHERHDPETDLRTAWLANESDVADSEVARFVIVLIEGKLPTAITGDIKEEYGFLTSISHLGISCNTREEVDEIAAMAKEEGNLLLGPMYRNEVVGYICIVTDPDGNNIEFSVEQVLG</sequence>
<dbReference type="Gene3D" id="3.10.180.10">
    <property type="entry name" value="2,3-Dihydroxybiphenyl 1,2-Dioxygenase, domain 1"/>
    <property type="match status" value="1"/>
</dbReference>
<evidence type="ECO:0000259" key="1">
    <source>
        <dbReference type="PROSITE" id="PS51819"/>
    </source>
</evidence>
<dbReference type="InterPro" id="IPR029068">
    <property type="entry name" value="Glyas_Bleomycin-R_OHBP_Dase"/>
</dbReference>
<dbReference type="InterPro" id="IPR037523">
    <property type="entry name" value="VOC_core"/>
</dbReference>
<dbReference type="AlphaFoldDB" id="A0A6C7EDS5"/>
<dbReference type="SUPFAM" id="SSF54593">
    <property type="entry name" value="Glyoxalase/Bleomycin resistance protein/Dihydroxybiphenyl dioxygenase"/>
    <property type="match status" value="1"/>
</dbReference>
<evidence type="ECO:0000313" key="3">
    <source>
        <dbReference type="Proteomes" id="UP000011863"/>
    </source>
</evidence>
<dbReference type="PANTHER" id="PTHR36113">
    <property type="entry name" value="LYASE, PUTATIVE-RELATED-RELATED"/>
    <property type="match status" value="1"/>
</dbReference>
<accession>A0A6C7EDS5</accession>
<keyword evidence="3" id="KW-1185">Reference proteome</keyword>
<dbReference type="CDD" id="cd06587">
    <property type="entry name" value="VOC"/>
    <property type="match status" value="1"/>
</dbReference>
<dbReference type="Proteomes" id="UP000011863">
    <property type="component" value="Chromosome"/>
</dbReference>
<dbReference type="Pfam" id="PF00903">
    <property type="entry name" value="Glyoxalase"/>
    <property type="match status" value="1"/>
</dbReference>
<gene>
    <name evidence="2" type="ORF">YM304_42160</name>
</gene>
<feature type="domain" description="VOC" evidence="1">
    <location>
        <begin position="8"/>
        <end position="147"/>
    </location>
</feature>
<reference evidence="2 3" key="1">
    <citation type="journal article" date="2013" name="Int. J. Syst. Evol. Microbiol.">
        <title>Ilumatobacter nonamiense sp. nov. and Ilumatobacter coccineum sp. nov., isolated from seashore sand.</title>
        <authorList>
            <person name="Matsumoto A."/>
            <person name="Kasai H."/>
            <person name="Matsuo Y."/>
            <person name="Shizuri Y."/>
            <person name="Ichikawa N."/>
            <person name="Fujita N."/>
            <person name="Omura S."/>
            <person name="Takahashi Y."/>
        </authorList>
    </citation>
    <scope>NUCLEOTIDE SEQUENCE [LARGE SCALE GENOMIC DNA]</scope>
    <source>
        <strain evidence="3">NBRC 103263 / KCTC 29153 / YM16-304</strain>
    </source>
</reference>
<dbReference type="InterPro" id="IPR004360">
    <property type="entry name" value="Glyas_Fos-R_dOase_dom"/>
</dbReference>